<keyword evidence="3" id="KW-0378">Hydrolase</keyword>
<dbReference type="GO" id="GO:0016787">
    <property type="term" value="F:hydrolase activity"/>
    <property type="evidence" value="ECO:0007669"/>
    <property type="project" value="UniProtKB-KW"/>
</dbReference>
<dbReference type="AlphaFoldDB" id="A0A6J4VD29"/>
<evidence type="ECO:0000313" key="3">
    <source>
        <dbReference type="EMBL" id="CAA9575520.1"/>
    </source>
</evidence>
<protein>
    <submittedName>
        <fullName evidence="3">Probable metallo-hydrolase YflN</fullName>
    </submittedName>
</protein>
<evidence type="ECO:0000259" key="2">
    <source>
        <dbReference type="SMART" id="SM00849"/>
    </source>
</evidence>
<dbReference type="InterPro" id="IPR001279">
    <property type="entry name" value="Metallo-B-lactamas"/>
</dbReference>
<dbReference type="EMBL" id="CADCWM010000673">
    <property type="protein sequence ID" value="CAA9575520.1"/>
    <property type="molecule type" value="Genomic_DNA"/>
</dbReference>
<sequence length="327" mass="34189">MMGSNGGPEAGEGQGAARPVAADVAWLEQPIVNVYFVGAPGGGDRSWTLIDAGLPGTAGQIARAAEERFGAGVRPAAIVLTHGHFDHRGALQELAERWDTPVYAHPLEMPYLTGRAEYPPPDPTVGGGAMARLSPLYPRRPIDLGGRAWALPPDGTVPGLPGWRAIHTPGHSPGHVSLFRESDRTLIAGDAFVTTKQESAIAALSKPEEIHGPPMYFTPDWVSSRRSVEALAALNPDLALTGHGRPLRGDALRQGLRTLARDFEHLAVPQGGRYAAQPAIVDTQGVATLPPPVPDPFPGAVLAGVGGVVLAGAAIVALRRRGGADRD</sequence>
<evidence type="ECO:0000256" key="1">
    <source>
        <dbReference type="SAM" id="Phobius"/>
    </source>
</evidence>
<dbReference type="CDD" id="cd07721">
    <property type="entry name" value="yflN-like_MBL-fold"/>
    <property type="match status" value="1"/>
</dbReference>
<name>A0A6J4VD29_9BACT</name>
<dbReference type="SMART" id="SM00849">
    <property type="entry name" value="Lactamase_B"/>
    <property type="match status" value="1"/>
</dbReference>
<dbReference type="Pfam" id="PF00753">
    <property type="entry name" value="Lactamase_B"/>
    <property type="match status" value="1"/>
</dbReference>
<dbReference type="InterPro" id="IPR036866">
    <property type="entry name" value="RibonucZ/Hydroxyglut_hydro"/>
</dbReference>
<organism evidence="3">
    <name type="scientific">uncultured Thermomicrobiales bacterium</name>
    <dbReference type="NCBI Taxonomy" id="1645740"/>
    <lineage>
        <taxon>Bacteria</taxon>
        <taxon>Pseudomonadati</taxon>
        <taxon>Thermomicrobiota</taxon>
        <taxon>Thermomicrobia</taxon>
        <taxon>Thermomicrobiales</taxon>
        <taxon>environmental samples</taxon>
    </lineage>
</organism>
<keyword evidence="1" id="KW-0812">Transmembrane</keyword>
<keyword evidence="1" id="KW-1133">Transmembrane helix</keyword>
<feature type="transmembrane region" description="Helical" evidence="1">
    <location>
        <begin position="297"/>
        <end position="318"/>
    </location>
</feature>
<dbReference type="Gene3D" id="3.60.15.10">
    <property type="entry name" value="Ribonuclease Z/Hydroxyacylglutathione hydrolase-like"/>
    <property type="match status" value="1"/>
</dbReference>
<dbReference type="PANTHER" id="PTHR42951:SF17">
    <property type="entry name" value="METALLO-BETA-LACTAMASE DOMAIN-CONTAINING PROTEIN"/>
    <property type="match status" value="1"/>
</dbReference>
<keyword evidence="1" id="KW-0472">Membrane</keyword>
<dbReference type="InterPro" id="IPR050855">
    <property type="entry name" value="NDM-1-like"/>
</dbReference>
<reference evidence="3" key="1">
    <citation type="submission" date="2020-02" db="EMBL/GenBank/DDBJ databases">
        <authorList>
            <person name="Meier V. D."/>
        </authorList>
    </citation>
    <scope>NUCLEOTIDE SEQUENCE</scope>
    <source>
        <strain evidence="3">AVDCRST_MAG88</strain>
    </source>
</reference>
<proteinExistence type="predicted"/>
<dbReference type="PANTHER" id="PTHR42951">
    <property type="entry name" value="METALLO-BETA-LACTAMASE DOMAIN-CONTAINING"/>
    <property type="match status" value="1"/>
</dbReference>
<dbReference type="SUPFAM" id="SSF56281">
    <property type="entry name" value="Metallo-hydrolase/oxidoreductase"/>
    <property type="match status" value="1"/>
</dbReference>
<feature type="domain" description="Metallo-beta-lactamase" evidence="2">
    <location>
        <begin position="31"/>
        <end position="243"/>
    </location>
</feature>
<accession>A0A6J4VD29</accession>
<gene>
    <name evidence="3" type="ORF">AVDCRST_MAG88-2776</name>
</gene>